<dbReference type="EMBL" id="CAMXCT010004112">
    <property type="protein sequence ID" value="CAI4007738.1"/>
    <property type="molecule type" value="Genomic_DNA"/>
</dbReference>
<reference evidence="4" key="2">
    <citation type="submission" date="2024-04" db="EMBL/GenBank/DDBJ databases">
        <authorList>
            <person name="Chen Y."/>
            <person name="Shah S."/>
            <person name="Dougan E. K."/>
            <person name="Thang M."/>
            <person name="Chan C."/>
        </authorList>
    </citation>
    <scope>NUCLEOTIDE SEQUENCE [LARGE SCALE GENOMIC DNA]</scope>
</reference>
<proteinExistence type="predicted"/>
<evidence type="ECO:0000313" key="3">
    <source>
        <dbReference type="EMBL" id="CAI4007738.1"/>
    </source>
</evidence>
<feature type="compositionally biased region" description="Basic and acidic residues" evidence="1">
    <location>
        <begin position="479"/>
        <end position="501"/>
    </location>
</feature>
<accession>A0A9P1GCC7</accession>
<dbReference type="Proteomes" id="UP001152797">
    <property type="component" value="Unassembled WGS sequence"/>
</dbReference>
<dbReference type="OrthoDB" id="10019582at2759"/>
<comment type="caution">
    <text evidence="3">The sequence shown here is derived from an EMBL/GenBank/DDBJ whole genome shotgun (WGS) entry which is preliminary data.</text>
</comment>
<organism evidence="3">
    <name type="scientific">Cladocopium goreaui</name>
    <dbReference type="NCBI Taxonomy" id="2562237"/>
    <lineage>
        <taxon>Eukaryota</taxon>
        <taxon>Sar</taxon>
        <taxon>Alveolata</taxon>
        <taxon>Dinophyceae</taxon>
        <taxon>Suessiales</taxon>
        <taxon>Symbiodiniaceae</taxon>
        <taxon>Cladocopium</taxon>
    </lineage>
</organism>
<dbReference type="Gene3D" id="3.40.50.300">
    <property type="entry name" value="P-loop containing nucleotide triphosphate hydrolases"/>
    <property type="match status" value="1"/>
</dbReference>
<evidence type="ECO:0000256" key="2">
    <source>
        <dbReference type="SAM" id="SignalP"/>
    </source>
</evidence>
<gene>
    <name evidence="3" type="ORF">C1SCF055_LOCUS33266</name>
</gene>
<evidence type="ECO:0008006" key="6">
    <source>
        <dbReference type="Google" id="ProtNLM"/>
    </source>
</evidence>
<dbReference type="EMBL" id="CAMXCT030004112">
    <property type="protein sequence ID" value="CAL4795050.1"/>
    <property type="molecule type" value="Genomic_DNA"/>
</dbReference>
<protein>
    <recommendedName>
        <fullName evidence="6">Sulfotransferase</fullName>
    </recommendedName>
</protein>
<name>A0A9P1GCC7_9DINO</name>
<keyword evidence="2" id="KW-0732">Signal</keyword>
<evidence type="ECO:0000313" key="5">
    <source>
        <dbReference type="Proteomes" id="UP001152797"/>
    </source>
</evidence>
<dbReference type="AlphaFoldDB" id="A0A9P1GCC7"/>
<dbReference type="InterPro" id="IPR027417">
    <property type="entry name" value="P-loop_NTPase"/>
</dbReference>
<feature type="compositionally biased region" description="Basic and acidic residues" evidence="1">
    <location>
        <begin position="533"/>
        <end position="559"/>
    </location>
</feature>
<dbReference type="EMBL" id="CAMXCT020004112">
    <property type="protein sequence ID" value="CAL1161113.1"/>
    <property type="molecule type" value="Genomic_DNA"/>
</dbReference>
<evidence type="ECO:0000313" key="4">
    <source>
        <dbReference type="EMBL" id="CAL1161113.1"/>
    </source>
</evidence>
<keyword evidence="5" id="KW-1185">Reference proteome</keyword>
<reference evidence="3" key="1">
    <citation type="submission" date="2022-10" db="EMBL/GenBank/DDBJ databases">
        <authorList>
            <person name="Chen Y."/>
            <person name="Dougan E. K."/>
            <person name="Chan C."/>
            <person name="Rhodes N."/>
            <person name="Thang M."/>
        </authorList>
    </citation>
    <scope>NUCLEOTIDE SEQUENCE</scope>
</reference>
<evidence type="ECO:0000256" key="1">
    <source>
        <dbReference type="SAM" id="MobiDB-lite"/>
    </source>
</evidence>
<feature type="chain" id="PRO_5043272649" description="Sulfotransferase" evidence="2">
    <location>
        <begin position="19"/>
        <end position="565"/>
    </location>
</feature>
<feature type="region of interest" description="Disordered" evidence="1">
    <location>
        <begin position="464"/>
        <end position="565"/>
    </location>
</feature>
<sequence>MSMSMWRLFAILPLVAWADQSCSESSSEELREDTQFLQRSLQLQQETNIATDALARAKGTATVLKTKREGEVQTYFYYVNFHGVDPILATLLNVMHSSGQNCATCGLHLFSCEEEGLNETECQSRELMPCLKMPWSCTKDSGLLVMEAAIQGKNFTDRVNSSDLSSLKNLWPDRMRYETLMSSAMTFQWLPLLWGPGKRVLITTILRDPVERLRSVFYSLSPDHSPENFTERGCRESTWDFLIAERDTAYGNMTEPQMARIQAEGIPWRKVIQGCCEYGHYLGNCDVAKAKRVLVSHFDFVGIYEDLPGSLASLAWLYGKSPEGMGTLARDTLLEVPPKKPEKWNKADLELAKNITAKDRDIYDFATELFKRQSVSMWNNENVWKDQIKKLEKAWNTKWVNDLNDHLAELVDTLDDMDGSVVRSDVDEKDPVLMSKRFREKFVKSEQLRGNSFKSGMVQEKAYNPWDDIKKQERHQRKMERQGIKEPTKEEKKKEAERKEWTAIQEAKQERARRREARKNQPPPPPLPLHLQRVKEEQRKNKEKSRIDQIRRIAAEEKRHKMNGF</sequence>
<feature type="signal peptide" evidence="2">
    <location>
        <begin position="1"/>
        <end position="18"/>
    </location>
</feature>